<dbReference type="RefSeq" id="WP_341425166.1">
    <property type="nucleotide sequence ID" value="NZ_JBBUTG010000004.1"/>
</dbReference>
<keyword evidence="2" id="KW-0540">Nuclease</keyword>
<protein>
    <submittedName>
        <fullName evidence="2">Endonuclease/exonuclease/phosphatase family protein</fullName>
    </submittedName>
</protein>
<evidence type="ECO:0000259" key="1">
    <source>
        <dbReference type="Pfam" id="PF03372"/>
    </source>
</evidence>
<reference evidence="2 3" key="1">
    <citation type="submission" date="2024-04" db="EMBL/GenBank/DDBJ databases">
        <title>Novel species of the genus Ideonella isolated from streams.</title>
        <authorList>
            <person name="Lu H."/>
        </authorList>
    </citation>
    <scope>NUCLEOTIDE SEQUENCE [LARGE SCALE GENOMIC DNA]</scope>
    <source>
        <strain evidence="2 3">DXS29W</strain>
    </source>
</reference>
<proteinExistence type="predicted"/>
<dbReference type="InterPro" id="IPR036691">
    <property type="entry name" value="Endo/exonu/phosph_ase_sf"/>
</dbReference>
<evidence type="ECO:0000313" key="2">
    <source>
        <dbReference type="EMBL" id="MEK8030793.1"/>
    </source>
</evidence>
<keyword evidence="3" id="KW-1185">Reference proteome</keyword>
<dbReference type="GO" id="GO:0004519">
    <property type="term" value="F:endonuclease activity"/>
    <property type="evidence" value="ECO:0007669"/>
    <property type="project" value="UniProtKB-KW"/>
</dbReference>
<keyword evidence="2" id="KW-0378">Hydrolase</keyword>
<sequence length="324" mass="36150">MGTKIRLSTFNCENLFSRARVLTLADAAQRIDTLDRLAALPSPPRKLQMAALARYVEFGGGGIRHRRANLPAARQQAKAQVLRAVNADVQCLIEAESRLAIDAVNQQHLGDRFPYSMLIESHDPRGISVGLLSRLPVISLRSHLFDHDHHGRLFERDCLEVELALADGRPLYLLLTQFHCSDVEGARGDTWRRRQAAAAARLITRRYDLARDRVAVMGDLGDSPQHAPQTLAPLLRLEGLHDVLALQYPIPDDRWTCHVRRNEQRDYILVSDALRAAFVEAGIERRGMPDLRRNSIASEQPFAGVTGPSRCASKHAAVWADFAA</sequence>
<organism evidence="2 3">
    <name type="scientific">Ideonella lacteola</name>
    <dbReference type="NCBI Taxonomy" id="2984193"/>
    <lineage>
        <taxon>Bacteria</taxon>
        <taxon>Pseudomonadati</taxon>
        <taxon>Pseudomonadota</taxon>
        <taxon>Betaproteobacteria</taxon>
        <taxon>Burkholderiales</taxon>
        <taxon>Sphaerotilaceae</taxon>
        <taxon>Ideonella</taxon>
    </lineage>
</organism>
<feature type="domain" description="Endonuclease/exonuclease/phosphatase" evidence="1">
    <location>
        <begin position="79"/>
        <end position="285"/>
    </location>
</feature>
<keyword evidence="2" id="KW-0255">Endonuclease</keyword>
<name>A0ABU9BQK0_9BURK</name>
<accession>A0ABU9BQK0</accession>
<dbReference type="Gene3D" id="3.60.10.10">
    <property type="entry name" value="Endonuclease/exonuclease/phosphatase"/>
    <property type="match status" value="1"/>
</dbReference>
<dbReference type="EMBL" id="JBBUTG010000004">
    <property type="protein sequence ID" value="MEK8030793.1"/>
    <property type="molecule type" value="Genomic_DNA"/>
</dbReference>
<dbReference type="InterPro" id="IPR005135">
    <property type="entry name" value="Endo/exonuclease/phosphatase"/>
</dbReference>
<comment type="caution">
    <text evidence="2">The sequence shown here is derived from an EMBL/GenBank/DDBJ whole genome shotgun (WGS) entry which is preliminary data.</text>
</comment>
<dbReference type="SUPFAM" id="SSF56219">
    <property type="entry name" value="DNase I-like"/>
    <property type="match status" value="1"/>
</dbReference>
<dbReference type="Proteomes" id="UP001371218">
    <property type="component" value="Unassembled WGS sequence"/>
</dbReference>
<gene>
    <name evidence="2" type="ORF">AACH06_08210</name>
</gene>
<dbReference type="Pfam" id="PF03372">
    <property type="entry name" value="Exo_endo_phos"/>
    <property type="match status" value="1"/>
</dbReference>
<evidence type="ECO:0000313" key="3">
    <source>
        <dbReference type="Proteomes" id="UP001371218"/>
    </source>
</evidence>